<dbReference type="Proteomes" id="UP000077013">
    <property type="component" value="Unassembled WGS sequence"/>
</dbReference>
<accession>A0A167IKE5</accession>
<gene>
    <name evidence="1" type="ORF">ULVI_03085</name>
</gene>
<dbReference type="STRING" id="1763537.ULVI_03085"/>
<evidence type="ECO:0000313" key="1">
    <source>
        <dbReference type="EMBL" id="OAB79744.1"/>
    </source>
</evidence>
<dbReference type="AlphaFoldDB" id="A0A167IKE5"/>
<proteinExistence type="predicted"/>
<sequence length="133" mass="14476">MKNPKHEQAIVAILEGERVGEARISIPSRKDVFGIATRNITPLVEGNHGDVSILDGATEMMRPLDLSITETSTNSGFSDKVVPVKITNPGDITVRISVGDAIPQGEKFKAKVILFYDDDAYSKENYSATTDHC</sequence>
<comment type="caution">
    <text evidence="1">The sequence shown here is derived from an EMBL/GenBank/DDBJ whole genome shotgun (WGS) entry which is preliminary data.</text>
</comment>
<dbReference type="RefSeq" id="WP_068589669.1">
    <property type="nucleotide sequence ID" value="NZ_LRXL01000026.1"/>
</dbReference>
<reference evidence="1 2" key="1">
    <citation type="submission" date="2016-02" db="EMBL/GenBank/DDBJ databases">
        <title>Ulvibacter sp. LPB0005, isolated from Thais luteostoma.</title>
        <authorList>
            <person name="Shin S.-K."/>
            <person name="Yi H."/>
        </authorList>
    </citation>
    <scope>NUCLEOTIDE SEQUENCE [LARGE SCALE GENOMIC DNA]</scope>
    <source>
        <strain evidence="1 2">LPB0005</strain>
    </source>
</reference>
<keyword evidence="2" id="KW-1185">Reference proteome</keyword>
<name>A0A167IKE5_9FLAO</name>
<organism evidence="1 2">
    <name type="scientific">Cochleicola gelatinilyticus</name>
    <dbReference type="NCBI Taxonomy" id="1763537"/>
    <lineage>
        <taxon>Bacteria</taxon>
        <taxon>Pseudomonadati</taxon>
        <taxon>Bacteroidota</taxon>
        <taxon>Flavobacteriia</taxon>
        <taxon>Flavobacteriales</taxon>
        <taxon>Flavobacteriaceae</taxon>
        <taxon>Cochleicola</taxon>
    </lineage>
</organism>
<evidence type="ECO:0000313" key="2">
    <source>
        <dbReference type="Proteomes" id="UP000077013"/>
    </source>
</evidence>
<dbReference type="EMBL" id="LRXL01000026">
    <property type="protein sequence ID" value="OAB79744.1"/>
    <property type="molecule type" value="Genomic_DNA"/>
</dbReference>
<protein>
    <submittedName>
        <fullName evidence="1">Uncharacterized protein</fullName>
    </submittedName>
</protein>